<keyword evidence="1" id="KW-0521">NADP</keyword>
<dbReference type="NCBIfam" id="NF043036">
    <property type="entry name" value="ErythonDh"/>
    <property type="match status" value="1"/>
</dbReference>
<dbReference type="CDD" id="cd05238">
    <property type="entry name" value="Gne_like_SDR_e"/>
    <property type="match status" value="1"/>
</dbReference>
<evidence type="ECO:0000259" key="3">
    <source>
        <dbReference type="Pfam" id="PF01370"/>
    </source>
</evidence>
<evidence type="ECO:0000313" key="4">
    <source>
        <dbReference type="EMBL" id="GAB0137240.1"/>
    </source>
</evidence>
<dbReference type="SUPFAM" id="SSF51735">
    <property type="entry name" value="NAD(P)-binding Rossmann-fold domains"/>
    <property type="match status" value="1"/>
</dbReference>
<dbReference type="Gene3D" id="3.40.50.720">
    <property type="entry name" value="NAD(P)-binding Rossmann-like Domain"/>
    <property type="match status" value="1"/>
</dbReference>
<comment type="caution">
    <text evidence="4">The sequence shown here is derived from an EMBL/GenBank/DDBJ whole genome shotgun (WGS) entry which is preliminary data.</text>
</comment>
<protein>
    <recommendedName>
        <fullName evidence="3">NAD-dependent epimerase/dehydratase domain-containing protein</fullName>
    </recommendedName>
</protein>
<dbReference type="EMBL" id="BAAFGZ010000260">
    <property type="protein sequence ID" value="GAB0137240.1"/>
    <property type="molecule type" value="Genomic_DNA"/>
</dbReference>
<sequence length="418" mass="46455">MSDAEYQYPRMQDWAHQVSMMEVSDDVLGFDDRLRGPRPFRFLLPFIEIWGGATSAHNPEPFGLYSRVPATRPEVYRDAVLFHSCCPEVRLGIEMHVLITGAAGFIGQLVAKTLLNDEEGSYKLTLTDIIEAPIPEGVKFPDRAKSIKTDLLTGSQAVMDKDLDAAFVFHGIMSAGAEADFELGMAVNFDATRALLDTLRETCPGVRVIFTSSLAVYGGNFIEPVDESQHPTPQSSYGAEKMMCEYLINEYTRLGFIDGLVLRLPTISVRPGRPTAAASSFLSGMIREPMHGLECVLPLRDRGFSHWLCSPKTLVQNLLRALALERNALPAYDRVLNAPGFGVTVQDMMDSLARVGGRDKLKLLREEDDEALKAILYSWPTRFDNSKALGLGYKRDESFDEIVGDFKKELQVQGESCN</sequence>
<dbReference type="Proteomes" id="UP001562357">
    <property type="component" value="Unassembled WGS sequence"/>
</dbReference>
<dbReference type="InterPro" id="IPR036291">
    <property type="entry name" value="NAD(P)-bd_dom_sf"/>
</dbReference>
<accession>A0ABQ0CUX6</accession>
<name>A0ABQ0CUX6_9HYPO</name>
<dbReference type="PANTHER" id="PTHR43103:SF3">
    <property type="entry name" value="ADP-L-GLYCERO-D-MANNO-HEPTOSE-6-EPIMERASE"/>
    <property type="match status" value="1"/>
</dbReference>
<dbReference type="Pfam" id="PF01370">
    <property type="entry name" value="Epimerase"/>
    <property type="match status" value="1"/>
</dbReference>
<dbReference type="InterPro" id="IPR001509">
    <property type="entry name" value="Epimerase_deHydtase"/>
</dbReference>
<organism evidence="4 5">
    <name type="scientific">Epichloe bromicola</name>
    <dbReference type="NCBI Taxonomy" id="79588"/>
    <lineage>
        <taxon>Eukaryota</taxon>
        <taxon>Fungi</taxon>
        <taxon>Dikarya</taxon>
        <taxon>Ascomycota</taxon>
        <taxon>Pezizomycotina</taxon>
        <taxon>Sordariomycetes</taxon>
        <taxon>Hypocreomycetidae</taxon>
        <taxon>Hypocreales</taxon>
        <taxon>Clavicipitaceae</taxon>
        <taxon>Epichloe</taxon>
    </lineage>
</organism>
<reference evidence="5" key="1">
    <citation type="submission" date="2024-06" db="EMBL/GenBank/DDBJ databases">
        <title>Draft Genome Sequences of Epichloe bromicola Strains Isolated from Elymus ciliaris.</title>
        <authorList>
            <consortium name="Epichloe bromicola genome sequencing consortium"/>
            <person name="Miura A."/>
            <person name="Imano S."/>
            <person name="Ashida A."/>
            <person name="Sato I."/>
            <person name="Chiba S."/>
            <person name="Tanaka A."/>
            <person name="Camagna M."/>
            <person name="Takemoto D."/>
        </authorList>
    </citation>
    <scope>NUCLEOTIDE SEQUENCE [LARGE SCALE GENOMIC DNA]</scope>
    <source>
        <strain evidence="5">DP</strain>
    </source>
</reference>
<evidence type="ECO:0000313" key="5">
    <source>
        <dbReference type="Proteomes" id="UP001562357"/>
    </source>
</evidence>
<evidence type="ECO:0000256" key="2">
    <source>
        <dbReference type="ARBA" id="ARBA00023277"/>
    </source>
</evidence>
<dbReference type="PANTHER" id="PTHR43103">
    <property type="entry name" value="NUCLEOSIDE-DIPHOSPHATE-SUGAR EPIMERASE"/>
    <property type="match status" value="1"/>
</dbReference>
<dbReference type="InterPro" id="IPR050005">
    <property type="entry name" value="DenD"/>
</dbReference>
<dbReference type="Gene3D" id="3.90.25.10">
    <property type="entry name" value="UDP-galactose 4-epimerase, domain 1"/>
    <property type="match status" value="1"/>
</dbReference>
<proteinExistence type="predicted"/>
<feature type="domain" description="NAD-dependent epimerase/dehydratase" evidence="3">
    <location>
        <begin position="97"/>
        <end position="297"/>
    </location>
</feature>
<keyword evidence="2" id="KW-0119">Carbohydrate metabolism</keyword>
<evidence type="ECO:0000256" key="1">
    <source>
        <dbReference type="ARBA" id="ARBA00022857"/>
    </source>
</evidence>
<keyword evidence="5" id="KW-1185">Reference proteome</keyword>
<gene>
    <name evidence="4" type="primary">g5516</name>
    <name evidence="4" type="ORF">EsDP_00005516</name>
</gene>